<accession>A0A6G9YB71</accession>
<evidence type="ECO:0000259" key="1">
    <source>
        <dbReference type="Pfam" id="PF24088"/>
    </source>
</evidence>
<dbReference type="PROSITE" id="PS51257">
    <property type="entry name" value="PROKAR_LIPOPROTEIN"/>
    <property type="match status" value="1"/>
</dbReference>
<protein>
    <submittedName>
        <fullName evidence="3">Uncharacterized protein</fullName>
    </submittedName>
</protein>
<dbReference type="KEGG" id="nah:F5544_12445"/>
<evidence type="ECO:0000313" key="4">
    <source>
        <dbReference type="Proteomes" id="UP000503540"/>
    </source>
</evidence>
<evidence type="ECO:0000259" key="2">
    <source>
        <dbReference type="Pfam" id="PF24092"/>
    </source>
</evidence>
<name>A0A6G9YB71_9NOCA</name>
<sequence>MRLFKRNTLRASIVRRIFGTVSILLIVTAGCAVPGNPMPEHPDLGALDVGPYPREPLPVPPSGDEKYGRVIESVRMGEAVIDPTEADAALSFGLSGNGAVPLPTPAKAAGFLAGPVRAVLEKRGMLAGFAVSAADREVSSRPQVGTCRLLTVIVLRFPDPDAARQAAREIDSVDFAVNTENAAVPIPDYPEAQAHWRPTVPTLAATTSIDSYVVSVLAGHTGTDLPALTGLARKTFGVQLPRLREFAATPLDRIASLPLDQEGMVRRQVPALAGRWSYPTVVLMNRQEVAGWDSLISARGVVYGPRAARRFIRQGGGDFDAIAVNGTDFLARYPDAATAKQHFDAAARKGGALGLRPIPAPDGTRDVLCYVDDSIGQSPGVALIKYSCRVLYGRYLAQIFSRVPQDIRQKAASQYALLVGSG</sequence>
<proteinExistence type="predicted"/>
<reference evidence="3 4" key="1">
    <citation type="journal article" date="2019" name="ACS Chem. Biol.">
        <title>Identification and Mobilization of a Cryptic Antibiotic Biosynthesis Gene Locus from a Human-Pathogenic Nocardia Isolate.</title>
        <authorList>
            <person name="Herisse M."/>
            <person name="Ishida K."/>
            <person name="Porter J.L."/>
            <person name="Howden B."/>
            <person name="Hertweck C."/>
            <person name="Stinear T.P."/>
            <person name="Pidot S.J."/>
        </authorList>
    </citation>
    <scope>NUCLEOTIDE SEQUENCE [LARGE SCALE GENOMIC DNA]</scope>
    <source>
        <strain evidence="3 4">AUSMDU00012717</strain>
    </source>
</reference>
<dbReference type="Proteomes" id="UP000503540">
    <property type="component" value="Chromosome"/>
</dbReference>
<organism evidence="3 4">
    <name type="scientific">Nocardia arthritidis</name>
    <dbReference type="NCBI Taxonomy" id="228602"/>
    <lineage>
        <taxon>Bacteria</taxon>
        <taxon>Bacillati</taxon>
        <taxon>Actinomycetota</taxon>
        <taxon>Actinomycetes</taxon>
        <taxon>Mycobacteriales</taxon>
        <taxon>Nocardiaceae</taxon>
        <taxon>Nocardia</taxon>
    </lineage>
</organism>
<dbReference type="RefSeq" id="WP_167473370.1">
    <property type="nucleotide sequence ID" value="NZ_CP046172.1"/>
</dbReference>
<evidence type="ECO:0000313" key="3">
    <source>
        <dbReference type="EMBL" id="QIS10380.1"/>
    </source>
</evidence>
<dbReference type="AlphaFoldDB" id="A0A6G9YB71"/>
<dbReference type="Pfam" id="PF24088">
    <property type="entry name" value="DUF7373"/>
    <property type="match status" value="1"/>
</dbReference>
<dbReference type="InterPro" id="IPR056463">
    <property type="entry name" value="DUF7373_C"/>
</dbReference>
<dbReference type="InterPro" id="IPR055797">
    <property type="entry name" value="DUF7373"/>
</dbReference>
<feature type="domain" description="DUF7373" evidence="1">
    <location>
        <begin position="61"/>
        <end position="259"/>
    </location>
</feature>
<gene>
    <name evidence="3" type="ORF">F5544_12445</name>
</gene>
<dbReference type="Pfam" id="PF24092">
    <property type="entry name" value="DUF7373_C"/>
    <property type="match status" value="1"/>
</dbReference>
<keyword evidence="4" id="KW-1185">Reference proteome</keyword>
<dbReference type="EMBL" id="CP046172">
    <property type="protein sequence ID" value="QIS10380.1"/>
    <property type="molecule type" value="Genomic_DNA"/>
</dbReference>
<feature type="domain" description="DUF7373" evidence="2">
    <location>
        <begin position="317"/>
        <end position="420"/>
    </location>
</feature>